<feature type="transmembrane region" description="Helical" evidence="7">
    <location>
        <begin position="55"/>
        <end position="79"/>
    </location>
</feature>
<dbReference type="GO" id="GO:0016020">
    <property type="term" value="C:membrane"/>
    <property type="evidence" value="ECO:0007669"/>
    <property type="project" value="UniProtKB-SubCell"/>
</dbReference>
<evidence type="ECO:0000256" key="3">
    <source>
        <dbReference type="ARBA" id="ARBA00022692"/>
    </source>
</evidence>
<evidence type="ECO:0000313" key="8">
    <source>
        <dbReference type="EMBL" id="KAG7456123.1"/>
    </source>
</evidence>
<evidence type="ECO:0000313" key="9">
    <source>
        <dbReference type="Proteomes" id="UP001046870"/>
    </source>
</evidence>
<evidence type="ECO:0000256" key="5">
    <source>
        <dbReference type="ARBA" id="ARBA00023136"/>
    </source>
</evidence>
<protein>
    <recommendedName>
        <fullName evidence="7">Tetraspanin</fullName>
    </recommendedName>
</protein>
<keyword evidence="5 7" id="KW-0472">Membrane</keyword>
<keyword evidence="9" id="KW-1185">Reference proteome</keyword>
<feature type="transmembrane region" description="Helical" evidence="7">
    <location>
        <begin position="21"/>
        <end position="43"/>
    </location>
</feature>
<evidence type="ECO:0000256" key="6">
    <source>
        <dbReference type="PIRSR" id="PIRSR002419-1"/>
    </source>
</evidence>
<accession>A0A9D3T0M9</accession>
<name>A0A9D3T0M9_MEGAT</name>
<feature type="transmembrane region" description="Helical" evidence="7">
    <location>
        <begin position="86"/>
        <end position="110"/>
    </location>
</feature>
<dbReference type="SUPFAM" id="SSF48652">
    <property type="entry name" value="Tetraspanin"/>
    <property type="match status" value="1"/>
</dbReference>
<dbReference type="PANTHER" id="PTHR19282">
    <property type="entry name" value="TETRASPANIN"/>
    <property type="match status" value="1"/>
</dbReference>
<dbReference type="Pfam" id="PF00335">
    <property type="entry name" value="Tetraspanin"/>
    <property type="match status" value="1"/>
</dbReference>
<comment type="caution">
    <text evidence="8">The sequence shown here is derived from an EMBL/GenBank/DDBJ whole genome shotgun (WGS) entry which is preliminary data.</text>
</comment>
<dbReference type="AlphaFoldDB" id="A0A9D3T0M9"/>
<feature type="disulfide bond" evidence="6">
    <location>
        <begin position="148"/>
        <end position="178"/>
    </location>
</feature>
<dbReference type="InterPro" id="IPR008952">
    <property type="entry name" value="Tetraspanin_EC2_sf"/>
</dbReference>
<dbReference type="Proteomes" id="UP001046870">
    <property type="component" value="Chromosome 23"/>
</dbReference>
<proteinExistence type="inferred from homology"/>
<reference evidence="8" key="1">
    <citation type="submission" date="2021-01" db="EMBL/GenBank/DDBJ databases">
        <authorList>
            <person name="Zahm M."/>
            <person name="Roques C."/>
            <person name="Cabau C."/>
            <person name="Klopp C."/>
            <person name="Donnadieu C."/>
            <person name="Jouanno E."/>
            <person name="Lampietro C."/>
            <person name="Louis A."/>
            <person name="Herpin A."/>
            <person name="Echchiki A."/>
            <person name="Berthelot C."/>
            <person name="Parey E."/>
            <person name="Roest-Crollius H."/>
            <person name="Braasch I."/>
            <person name="Postlethwait J."/>
            <person name="Bobe J."/>
            <person name="Montfort J."/>
            <person name="Bouchez O."/>
            <person name="Begum T."/>
            <person name="Mejri S."/>
            <person name="Adams A."/>
            <person name="Chen W.-J."/>
            <person name="Guiguen Y."/>
        </authorList>
    </citation>
    <scope>NUCLEOTIDE SEQUENCE</scope>
    <source>
        <strain evidence="8">YG-15Mar2019-1</strain>
        <tissue evidence="8">Brain</tissue>
    </source>
</reference>
<keyword evidence="6" id="KW-1015">Disulfide bond</keyword>
<keyword evidence="4 7" id="KW-1133">Transmembrane helix</keyword>
<dbReference type="Gene3D" id="1.10.1450.10">
    <property type="entry name" value="Tetraspanin"/>
    <property type="match status" value="1"/>
</dbReference>
<evidence type="ECO:0000256" key="4">
    <source>
        <dbReference type="ARBA" id="ARBA00022989"/>
    </source>
</evidence>
<gene>
    <name evidence="8" type="ORF">MATL_G00248470</name>
</gene>
<feature type="disulfide bond" evidence="6">
    <location>
        <begin position="149"/>
        <end position="165"/>
    </location>
</feature>
<evidence type="ECO:0000256" key="7">
    <source>
        <dbReference type="RuleBase" id="RU361218"/>
    </source>
</evidence>
<organism evidence="8 9">
    <name type="scientific">Megalops atlanticus</name>
    <name type="common">Tarpon</name>
    <name type="synonym">Clupea gigantea</name>
    <dbReference type="NCBI Taxonomy" id="7932"/>
    <lineage>
        <taxon>Eukaryota</taxon>
        <taxon>Metazoa</taxon>
        <taxon>Chordata</taxon>
        <taxon>Craniata</taxon>
        <taxon>Vertebrata</taxon>
        <taxon>Euteleostomi</taxon>
        <taxon>Actinopterygii</taxon>
        <taxon>Neopterygii</taxon>
        <taxon>Teleostei</taxon>
        <taxon>Elopiformes</taxon>
        <taxon>Megalopidae</taxon>
        <taxon>Megalops</taxon>
    </lineage>
</organism>
<comment type="similarity">
    <text evidence="2 7">Belongs to the tetraspanin (TM4SF) family.</text>
</comment>
<evidence type="ECO:0000256" key="2">
    <source>
        <dbReference type="ARBA" id="ARBA00006840"/>
    </source>
</evidence>
<dbReference type="InterPro" id="IPR018499">
    <property type="entry name" value="Tetraspanin/Peripherin"/>
</dbReference>
<comment type="subcellular location">
    <subcellularLocation>
        <location evidence="1 7">Membrane</location>
        <topology evidence="1 7">Multi-pass membrane protein</topology>
    </subcellularLocation>
</comment>
<sequence>MLGPSLTMVSYICLKRLSIAINILLAIFGIILLLFGIAASTFSDEADETGNNNTFGVTLSSVCGSVSIMASVFGGCFVFKKKKWALFLYVFLLTIDFFIILWIAIPMAILHPQLQEFMNMQFQRLIPLDREGTKFQDNLNKLQTMAECCGLLSYEDWRNSVPQSCHCPPHYEDKASKCVNITQKDTRTYMWYSRDRGQSNPGVLEYQVYKKPCGSVILEVLNFGVQLVLGITFTFAAVTVLAVILAWNLRKHHKQQAGEAALFNNNSPGRVKYDPSQKA</sequence>
<dbReference type="EMBL" id="JAFDVH010000023">
    <property type="protein sequence ID" value="KAG7456123.1"/>
    <property type="molecule type" value="Genomic_DNA"/>
</dbReference>
<dbReference type="InterPro" id="IPR000301">
    <property type="entry name" value="Tetraspanin_animals"/>
</dbReference>
<keyword evidence="3 7" id="KW-0812">Transmembrane</keyword>
<feature type="transmembrane region" description="Helical" evidence="7">
    <location>
        <begin position="227"/>
        <end position="247"/>
    </location>
</feature>
<dbReference type="PIRSF" id="PIRSF002419">
    <property type="entry name" value="Tetraspanin"/>
    <property type="match status" value="1"/>
</dbReference>
<dbReference type="OrthoDB" id="438211at2759"/>
<evidence type="ECO:0000256" key="1">
    <source>
        <dbReference type="ARBA" id="ARBA00004141"/>
    </source>
</evidence>